<organism evidence="1">
    <name type="scientific">Drosophila melanogaster</name>
    <name type="common">Fruit fly</name>
    <dbReference type="NCBI Taxonomy" id="7227"/>
    <lineage>
        <taxon>Eukaryota</taxon>
        <taxon>Metazoa</taxon>
        <taxon>Ecdysozoa</taxon>
        <taxon>Arthropoda</taxon>
        <taxon>Hexapoda</taxon>
        <taxon>Insecta</taxon>
        <taxon>Pterygota</taxon>
        <taxon>Neoptera</taxon>
        <taxon>Endopterygota</taxon>
        <taxon>Diptera</taxon>
        <taxon>Brachycera</taxon>
        <taxon>Muscomorpha</taxon>
        <taxon>Ephydroidea</taxon>
        <taxon>Drosophilidae</taxon>
        <taxon>Drosophila</taxon>
        <taxon>Sophophora</taxon>
    </lineage>
</organism>
<sequence>MEMILLDFDETSDLAFFVTPMWAPQEAQALVSISHRGVFVLASASFSLWSSEDVAASVGVAVCRMPGSRHSYCIHLRFLWNFGAPGEVGGVCSISRELHLVILFARQSFPFCIRCRFRRVYACVCWCVCAERISFWDAADRNMDVVADEVVVVVVVVVVAVRLPPECANFSSSSIPILFWWEAPESVASLTFSK</sequence>
<name>Q6IM19_DROME</name>
<proteinExistence type="predicted"/>
<reference evidence="1" key="1">
    <citation type="journal article" date="2003" name="Genome Biol.">
        <title>An integrated gene annotation and transcriptional profiling approach towards the full gene content of the Drosophila genome.</title>
        <authorList>
            <person name="Hild M."/>
            <person name="Beckmann B."/>
            <person name="Haas S.A."/>
            <person name="Koch B."/>
            <person name="Solovyev V."/>
            <person name="Busold C."/>
            <person name="Fellenberg K."/>
            <person name="Boutros M."/>
            <person name="Vingron M."/>
            <person name="Sauer F."/>
            <person name="Hoheisel J.D."/>
            <person name="Paro R."/>
        </authorList>
    </citation>
    <scope>NUCLEOTIDE SEQUENCE</scope>
</reference>
<protein>
    <submittedName>
        <fullName evidence="1">HDC07779</fullName>
    </submittedName>
</protein>
<evidence type="ECO:0000313" key="1">
    <source>
        <dbReference type="EMBL" id="DAA02693.1"/>
    </source>
</evidence>
<gene>
    <name evidence="1" type="ORF">HDC07779</name>
</gene>
<accession>Q6IM19</accession>
<dbReference type="EMBL" id="BK001847">
    <property type="protein sequence ID" value="DAA02693.1"/>
    <property type="molecule type" value="Genomic_DNA"/>
</dbReference>
<dbReference type="AlphaFoldDB" id="Q6IM19"/>